<evidence type="ECO:0000313" key="1">
    <source>
        <dbReference type="EMBL" id="KAK4508045.1"/>
    </source>
</evidence>
<evidence type="ECO:0000313" key="2">
    <source>
        <dbReference type="Proteomes" id="UP001305779"/>
    </source>
</evidence>
<keyword evidence="2" id="KW-1185">Reference proteome</keyword>
<organism evidence="1 2">
    <name type="scientific">Zasmidium cellare</name>
    <name type="common">Wine cellar mold</name>
    <name type="synonym">Racodium cellare</name>
    <dbReference type="NCBI Taxonomy" id="395010"/>
    <lineage>
        <taxon>Eukaryota</taxon>
        <taxon>Fungi</taxon>
        <taxon>Dikarya</taxon>
        <taxon>Ascomycota</taxon>
        <taxon>Pezizomycotina</taxon>
        <taxon>Dothideomycetes</taxon>
        <taxon>Dothideomycetidae</taxon>
        <taxon>Mycosphaerellales</taxon>
        <taxon>Mycosphaerellaceae</taxon>
        <taxon>Zasmidium</taxon>
    </lineage>
</organism>
<protein>
    <submittedName>
        <fullName evidence="1">Uncharacterized protein</fullName>
    </submittedName>
</protein>
<proteinExistence type="predicted"/>
<accession>A0ABR0F3R9</accession>
<dbReference type="EMBL" id="JAXOVC010000001">
    <property type="protein sequence ID" value="KAK4508045.1"/>
    <property type="molecule type" value="Genomic_DNA"/>
</dbReference>
<sequence length="197" mass="22445">MNPTKSYNITRESGWNYRHLQVQHNNQTFLWVNTSGTGFLHAKPRIHLQTQSENGPVVAAAELKKSSSGCRVTMSNPDTTPKEDWIEVDSDKWSQSQFSFGFQGRQFLWRRTHDKDLGASSTRNTHFKLLDGQNDSQVLAVYLQDRKWLDTSTVAKIDYFVELDPNLELLSMAAIFGIEDRIRRRNNNNNAAVAAAA</sequence>
<dbReference type="Proteomes" id="UP001305779">
    <property type="component" value="Unassembled WGS sequence"/>
</dbReference>
<gene>
    <name evidence="1" type="ORF">PRZ48_001782</name>
</gene>
<name>A0ABR0F3R9_ZASCE</name>
<reference evidence="1 2" key="1">
    <citation type="journal article" date="2023" name="G3 (Bethesda)">
        <title>A chromosome-level genome assembly of Zasmidium syzygii isolated from banana leaves.</title>
        <authorList>
            <person name="van Westerhoven A.C."/>
            <person name="Mehrabi R."/>
            <person name="Talebi R."/>
            <person name="Steentjes M.B.F."/>
            <person name="Corcolon B."/>
            <person name="Chong P.A."/>
            <person name="Kema G.H.J."/>
            <person name="Seidl M.F."/>
        </authorList>
    </citation>
    <scope>NUCLEOTIDE SEQUENCE [LARGE SCALE GENOMIC DNA]</scope>
    <source>
        <strain evidence="1 2">P124</strain>
    </source>
</reference>
<comment type="caution">
    <text evidence="1">The sequence shown here is derived from an EMBL/GenBank/DDBJ whole genome shotgun (WGS) entry which is preliminary data.</text>
</comment>